<keyword evidence="1" id="KW-1133">Transmembrane helix</keyword>
<evidence type="ECO:0000313" key="2">
    <source>
        <dbReference type="EMBL" id="MFD2562105.1"/>
    </source>
</evidence>
<comment type="caution">
    <text evidence="2">The sequence shown here is derived from an EMBL/GenBank/DDBJ whole genome shotgun (WGS) entry which is preliminary data.</text>
</comment>
<name>A0ABW5LBZ3_9FLAO</name>
<gene>
    <name evidence="2" type="ORF">ACFSR1_05450</name>
</gene>
<protein>
    <recommendedName>
        <fullName evidence="4">DoxX family protein</fullName>
    </recommendedName>
</protein>
<keyword evidence="3" id="KW-1185">Reference proteome</keyword>
<feature type="transmembrane region" description="Helical" evidence="1">
    <location>
        <begin position="114"/>
        <end position="144"/>
    </location>
</feature>
<reference evidence="3" key="1">
    <citation type="journal article" date="2019" name="Int. J. Syst. Evol. Microbiol.">
        <title>The Global Catalogue of Microorganisms (GCM) 10K type strain sequencing project: providing services to taxonomists for standard genome sequencing and annotation.</title>
        <authorList>
            <consortium name="The Broad Institute Genomics Platform"/>
            <consortium name="The Broad Institute Genome Sequencing Center for Infectious Disease"/>
            <person name="Wu L."/>
            <person name="Ma J."/>
        </authorList>
    </citation>
    <scope>NUCLEOTIDE SEQUENCE [LARGE SCALE GENOMIC DNA]</scope>
    <source>
        <strain evidence="3">KCTC 52274</strain>
    </source>
</reference>
<organism evidence="2 3">
    <name type="scientific">Aquimarina rubra</name>
    <dbReference type="NCBI Taxonomy" id="1920033"/>
    <lineage>
        <taxon>Bacteria</taxon>
        <taxon>Pseudomonadati</taxon>
        <taxon>Bacteroidota</taxon>
        <taxon>Flavobacteriia</taxon>
        <taxon>Flavobacteriales</taxon>
        <taxon>Flavobacteriaceae</taxon>
        <taxon>Aquimarina</taxon>
    </lineage>
</organism>
<feature type="transmembrane region" description="Helical" evidence="1">
    <location>
        <begin position="6"/>
        <end position="24"/>
    </location>
</feature>
<sequence length="159" mass="18101">MELLKEYLIPWSISNSISILFLVAAIRKPKLARLVFILLFAWACWINITTVHQDPNAYLEYAKMTPFQLYADFINGWFTSNSILMVTLIAIAQGLIAIGMMLKGQLFQIACLGAVIFFLAIIPLGIGSGFPATLIASIAIYFIWKKDDRDYLWRFKNEK</sequence>
<dbReference type="RefSeq" id="WP_378290404.1">
    <property type="nucleotide sequence ID" value="NZ_JBHULE010000008.1"/>
</dbReference>
<evidence type="ECO:0008006" key="4">
    <source>
        <dbReference type="Google" id="ProtNLM"/>
    </source>
</evidence>
<evidence type="ECO:0000313" key="3">
    <source>
        <dbReference type="Proteomes" id="UP001597319"/>
    </source>
</evidence>
<feature type="transmembrane region" description="Helical" evidence="1">
    <location>
        <begin position="31"/>
        <end position="48"/>
    </location>
</feature>
<accession>A0ABW5LBZ3</accession>
<evidence type="ECO:0000256" key="1">
    <source>
        <dbReference type="SAM" id="Phobius"/>
    </source>
</evidence>
<keyword evidence="1" id="KW-0812">Transmembrane</keyword>
<dbReference type="Proteomes" id="UP001597319">
    <property type="component" value="Unassembled WGS sequence"/>
</dbReference>
<proteinExistence type="predicted"/>
<dbReference type="EMBL" id="JBHULE010000008">
    <property type="protein sequence ID" value="MFD2562105.1"/>
    <property type="molecule type" value="Genomic_DNA"/>
</dbReference>
<keyword evidence="1" id="KW-0472">Membrane</keyword>
<feature type="transmembrane region" description="Helical" evidence="1">
    <location>
        <begin position="83"/>
        <end position="102"/>
    </location>
</feature>